<proteinExistence type="predicted"/>
<dbReference type="RefSeq" id="WP_187755543.1">
    <property type="nucleotide sequence ID" value="NZ_JABURY010000016.1"/>
</dbReference>
<sequence>MNTNHLSAAMSKSINHVNQEAIENKRIVGSVVIVAKNGEIIYQQACGYANREQKIPMHTDSLFLLSSVTKPIVTAAALCLVEKGLLNLQSPVTDYLPSFTPKLDSGEQPIITLHHLLTHSAGLKYRFDEPNGKGNYNSLQISDGFDQIAISLEENLKRLSQTTLIYQPGTSWCYSLALDVLGAVIEAATKQSLASVIKTLITEPLNMPHTGFTISESSLLVTHYYDATPEPLPMPSPYFMHLGAEWNNGILSYDPKRIYNNNAYQSGGAGMVGNACEFIQFLLALTAKNNPISEQKLMDKMAKCYISSDFATQGPGWGFGYGGAVLDNPAIAQTPQGEGTIEWVGVYGHDWFYDPQQDLAVVIFTNTAIEGMSGLYPKKIKEAVYRCI</sequence>
<dbReference type="PANTHER" id="PTHR43283:SF3">
    <property type="entry name" value="BETA-LACTAMASE FAMILY PROTEIN (AFU_ORTHOLOGUE AFUA_5G07500)"/>
    <property type="match status" value="1"/>
</dbReference>
<dbReference type="InterPro" id="IPR001466">
    <property type="entry name" value="Beta-lactam-related"/>
</dbReference>
<dbReference type="PANTHER" id="PTHR43283">
    <property type="entry name" value="BETA-LACTAMASE-RELATED"/>
    <property type="match status" value="1"/>
</dbReference>
<dbReference type="InterPro" id="IPR050789">
    <property type="entry name" value="Diverse_Enzym_Activities"/>
</dbReference>
<gene>
    <name evidence="2" type="ORF">FcAc13_07225</name>
</gene>
<reference evidence="2 3" key="1">
    <citation type="submission" date="2020-06" db="EMBL/GenBank/DDBJ databases">
        <title>Frischella cerana isolated from Apis cerana gut homogenate.</title>
        <authorList>
            <person name="Wolter L.A."/>
            <person name="Suenami S."/>
            <person name="Miyazaki R."/>
        </authorList>
    </citation>
    <scope>NUCLEOTIDE SEQUENCE [LARGE SCALE GENOMIC DNA]</scope>
    <source>
        <strain evidence="2 3">Ac13</strain>
    </source>
</reference>
<accession>A0ABR7QY07</accession>
<organism evidence="2 3">
    <name type="scientific">Frischella japonica</name>
    <dbReference type="NCBI Taxonomy" id="2741544"/>
    <lineage>
        <taxon>Bacteria</taxon>
        <taxon>Pseudomonadati</taxon>
        <taxon>Pseudomonadota</taxon>
        <taxon>Gammaproteobacteria</taxon>
        <taxon>Orbales</taxon>
        <taxon>Orbaceae</taxon>
        <taxon>Frischella</taxon>
    </lineage>
</organism>
<dbReference type="Proteomes" id="UP000651208">
    <property type="component" value="Unassembled WGS sequence"/>
</dbReference>
<dbReference type="InterPro" id="IPR012338">
    <property type="entry name" value="Beta-lactam/transpept-like"/>
</dbReference>
<comment type="caution">
    <text evidence="2">The sequence shown here is derived from an EMBL/GenBank/DDBJ whole genome shotgun (WGS) entry which is preliminary data.</text>
</comment>
<dbReference type="Pfam" id="PF00144">
    <property type="entry name" value="Beta-lactamase"/>
    <property type="match status" value="1"/>
</dbReference>
<dbReference type="Gene3D" id="3.40.710.10">
    <property type="entry name" value="DD-peptidase/beta-lactamase superfamily"/>
    <property type="match status" value="1"/>
</dbReference>
<dbReference type="SUPFAM" id="SSF56601">
    <property type="entry name" value="beta-lactamase/transpeptidase-like"/>
    <property type="match status" value="1"/>
</dbReference>
<dbReference type="EMBL" id="JABURY010000016">
    <property type="protein sequence ID" value="MBC9131099.1"/>
    <property type="molecule type" value="Genomic_DNA"/>
</dbReference>
<keyword evidence="3" id="KW-1185">Reference proteome</keyword>
<evidence type="ECO:0000313" key="3">
    <source>
        <dbReference type="Proteomes" id="UP000651208"/>
    </source>
</evidence>
<name>A0ABR7QY07_9GAMM</name>
<protein>
    <submittedName>
        <fullName evidence="2">Beta-lactamase family protein</fullName>
    </submittedName>
</protein>
<feature type="domain" description="Beta-lactamase-related" evidence="1">
    <location>
        <begin position="19"/>
        <end position="370"/>
    </location>
</feature>
<evidence type="ECO:0000259" key="1">
    <source>
        <dbReference type="Pfam" id="PF00144"/>
    </source>
</evidence>
<evidence type="ECO:0000313" key="2">
    <source>
        <dbReference type="EMBL" id="MBC9131099.1"/>
    </source>
</evidence>